<evidence type="ECO:0000259" key="1">
    <source>
        <dbReference type="Pfam" id="PF14528"/>
    </source>
</evidence>
<dbReference type="SUPFAM" id="SSF55608">
    <property type="entry name" value="Homing endonucleases"/>
    <property type="match status" value="2"/>
</dbReference>
<evidence type="ECO:0000313" key="2">
    <source>
        <dbReference type="EMBL" id="OHA48686.1"/>
    </source>
</evidence>
<dbReference type="Pfam" id="PF14528">
    <property type="entry name" value="LAGLIDADG_3"/>
    <property type="match status" value="1"/>
</dbReference>
<organism evidence="2 3">
    <name type="scientific">Candidatus Terrybacteria bacterium RIFCSPHIGHO2_01_FULL_48_17</name>
    <dbReference type="NCBI Taxonomy" id="1802362"/>
    <lineage>
        <taxon>Bacteria</taxon>
        <taxon>Candidatus Terryibacteriota</taxon>
    </lineage>
</organism>
<dbReference type="InterPro" id="IPR004860">
    <property type="entry name" value="LAGLIDADG_dom"/>
</dbReference>
<comment type="caution">
    <text evidence="2">The sequence shown here is derived from an EMBL/GenBank/DDBJ whole genome shotgun (WGS) entry which is preliminary data.</text>
</comment>
<sequence length="215" mass="24930">MRPLGKTPTRWSPKVAYAIGLIATDGCLSKDGRHIDFTSKDRELVETFKRCLGVTAKTGRKTSGYNGKKYFRVQFGDVLFYKWLLEIGLMAKKSTVLESLKVPEKYFPDFLRGNFDGDGTIYAYWDSRWRSSYMFYIAFASASLPYLEWLRALTKRLIGIKGRIIPMSGVWGLRFAKQESLQLIRVMYYTGEVPHLLRKRRKIERILTTNGVRSR</sequence>
<accession>A0A1G2PK48</accession>
<dbReference type="Proteomes" id="UP000177629">
    <property type="component" value="Unassembled WGS sequence"/>
</dbReference>
<feature type="domain" description="Homing endonuclease LAGLIDADG" evidence="1">
    <location>
        <begin position="14"/>
        <end position="61"/>
    </location>
</feature>
<protein>
    <recommendedName>
        <fullName evidence="1">Homing endonuclease LAGLIDADG domain-containing protein</fullName>
    </recommendedName>
</protein>
<dbReference type="STRING" id="1802362.A2806_01000"/>
<name>A0A1G2PK48_9BACT</name>
<dbReference type="InterPro" id="IPR027434">
    <property type="entry name" value="Homing_endonucl"/>
</dbReference>
<dbReference type="Gene3D" id="3.10.28.10">
    <property type="entry name" value="Homing endonucleases"/>
    <property type="match status" value="1"/>
</dbReference>
<dbReference type="GO" id="GO:0004519">
    <property type="term" value="F:endonuclease activity"/>
    <property type="evidence" value="ECO:0007669"/>
    <property type="project" value="InterPro"/>
</dbReference>
<dbReference type="EMBL" id="MHSS01000004">
    <property type="protein sequence ID" value="OHA48686.1"/>
    <property type="molecule type" value="Genomic_DNA"/>
</dbReference>
<evidence type="ECO:0000313" key="3">
    <source>
        <dbReference type="Proteomes" id="UP000177629"/>
    </source>
</evidence>
<reference evidence="2 3" key="1">
    <citation type="journal article" date="2016" name="Nat. Commun.">
        <title>Thousands of microbial genomes shed light on interconnected biogeochemical processes in an aquifer system.</title>
        <authorList>
            <person name="Anantharaman K."/>
            <person name="Brown C.T."/>
            <person name="Hug L.A."/>
            <person name="Sharon I."/>
            <person name="Castelle C.J."/>
            <person name="Probst A.J."/>
            <person name="Thomas B.C."/>
            <person name="Singh A."/>
            <person name="Wilkins M.J."/>
            <person name="Karaoz U."/>
            <person name="Brodie E.L."/>
            <person name="Williams K.H."/>
            <person name="Hubbard S.S."/>
            <person name="Banfield J.F."/>
        </authorList>
    </citation>
    <scope>NUCLEOTIDE SEQUENCE [LARGE SCALE GENOMIC DNA]</scope>
</reference>
<proteinExistence type="predicted"/>
<dbReference type="AlphaFoldDB" id="A0A1G2PK48"/>
<gene>
    <name evidence="2" type="ORF">A2806_01000</name>
</gene>